<keyword evidence="3" id="KW-1185">Reference proteome</keyword>
<dbReference type="InterPro" id="IPR038287">
    <property type="entry name" value="Cse2_sf"/>
</dbReference>
<protein>
    <recommendedName>
        <fullName evidence="4">Type I-E CRISPR-associated protein Cse2/CasB</fullName>
    </recommendedName>
</protein>
<dbReference type="Pfam" id="PF09485">
    <property type="entry name" value="CRISPR_Cse2"/>
    <property type="match status" value="1"/>
</dbReference>
<feature type="region of interest" description="Disordered" evidence="1">
    <location>
        <begin position="90"/>
        <end position="140"/>
    </location>
</feature>
<name>A0ABP3MLY2_9PSEU</name>
<dbReference type="NCBIfam" id="TIGR02548">
    <property type="entry name" value="casB_cse2"/>
    <property type="match status" value="1"/>
</dbReference>
<sequence>MPDPVTTRTTQQDSAPRHTRAERLVQHIRSRVLPDPGRRAALRAAVGLEPGEPRTFHAIREIARFLPADPTPATERAFLAVAAMMCAQPPRGRKQDLDAGKNPDGTQDSADNDGQGASAQTADTDDAATNSTTRFERAPSLGESCAKAVTMGRAKEATIESRLHSLCRGSSAQVHRQLPALVSYLGNLSIPVHWAGLIDDLAAWDRSRHQIAARWLRDFHRNTVTPIEKADNDKENA</sequence>
<evidence type="ECO:0008006" key="4">
    <source>
        <dbReference type="Google" id="ProtNLM"/>
    </source>
</evidence>
<dbReference type="Proteomes" id="UP001500220">
    <property type="component" value="Unassembled WGS sequence"/>
</dbReference>
<organism evidence="2 3">
    <name type="scientific">Saccharopolyspora thermophila</name>
    <dbReference type="NCBI Taxonomy" id="89367"/>
    <lineage>
        <taxon>Bacteria</taxon>
        <taxon>Bacillati</taxon>
        <taxon>Actinomycetota</taxon>
        <taxon>Actinomycetes</taxon>
        <taxon>Pseudonocardiales</taxon>
        <taxon>Pseudonocardiaceae</taxon>
        <taxon>Saccharopolyspora</taxon>
    </lineage>
</organism>
<comment type="caution">
    <text evidence="2">The sequence shown here is derived from an EMBL/GenBank/DDBJ whole genome shotgun (WGS) entry which is preliminary data.</text>
</comment>
<feature type="compositionally biased region" description="Low complexity" evidence="1">
    <location>
        <begin position="117"/>
        <end position="133"/>
    </location>
</feature>
<dbReference type="Gene3D" id="1.10.520.40">
    <property type="entry name" value="CRISPR-associated protein Cse2"/>
    <property type="match status" value="1"/>
</dbReference>
<proteinExistence type="predicted"/>
<dbReference type="RefSeq" id="WP_346073147.1">
    <property type="nucleotide sequence ID" value="NZ_BAAAHC010000009.1"/>
</dbReference>
<dbReference type="EMBL" id="BAAAHC010000009">
    <property type="protein sequence ID" value="GAA0523041.1"/>
    <property type="molecule type" value="Genomic_DNA"/>
</dbReference>
<evidence type="ECO:0000313" key="3">
    <source>
        <dbReference type="Proteomes" id="UP001500220"/>
    </source>
</evidence>
<accession>A0ABP3MLY2</accession>
<evidence type="ECO:0000256" key="1">
    <source>
        <dbReference type="SAM" id="MobiDB-lite"/>
    </source>
</evidence>
<reference evidence="3" key="1">
    <citation type="journal article" date="2019" name="Int. J. Syst. Evol. Microbiol.">
        <title>The Global Catalogue of Microorganisms (GCM) 10K type strain sequencing project: providing services to taxonomists for standard genome sequencing and annotation.</title>
        <authorList>
            <consortium name="The Broad Institute Genomics Platform"/>
            <consortium name="The Broad Institute Genome Sequencing Center for Infectious Disease"/>
            <person name="Wu L."/>
            <person name="Ma J."/>
        </authorList>
    </citation>
    <scope>NUCLEOTIDE SEQUENCE [LARGE SCALE GENOMIC DNA]</scope>
    <source>
        <strain evidence="3">JCM 10664</strain>
    </source>
</reference>
<gene>
    <name evidence="2" type="ORF">GCM10009545_26550</name>
</gene>
<evidence type="ECO:0000313" key="2">
    <source>
        <dbReference type="EMBL" id="GAA0523041.1"/>
    </source>
</evidence>
<dbReference type="InterPro" id="IPR013382">
    <property type="entry name" value="CRISPR-assoc_prot_Cse2"/>
</dbReference>